<evidence type="ECO:0000256" key="2">
    <source>
        <dbReference type="ARBA" id="ARBA00022490"/>
    </source>
</evidence>
<organism evidence="5 6">
    <name type="scientific">Geomicrobium sediminis</name>
    <dbReference type="NCBI Taxonomy" id="1347788"/>
    <lineage>
        <taxon>Bacteria</taxon>
        <taxon>Bacillati</taxon>
        <taxon>Bacillota</taxon>
        <taxon>Bacilli</taxon>
        <taxon>Bacillales</taxon>
        <taxon>Geomicrobium</taxon>
    </lineage>
</organism>
<evidence type="ECO:0000256" key="4">
    <source>
        <dbReference type="NCBIfam" id="TIGR03130"/>
    </source>
</evidence>
<accession>A0ABS2PBJ5</accession>
<keyword evidence="3" id="KW-0597">Phosphoprotein</keyword>
<reference evidence="5 6" key="1">
    <citation type="submission" date="2021-01" db="EMBL/GenBank/DDBJ databases">
        <title>Genomic Encyclopedia of Type Strains, Phase IV (KMG-IV): sequencing the most valuable type-strain genomes for metagenomic binning, comparative biology and taxonomic classification.</title>
        <authorList>
            <person name="Goeker M."/>
        </authorList>
    </citation>
    <scope>NUCLEOTIDE SEQUENCE [LARGE SCALE GENOMIC DNA]</scope>
    <source>
        <strain evidence="5 6">DSM 25540</strain>
    </source>
</reference>
<proteinExistence type="inferred from homology"/>
<keyword evidence="6" id="KW-1185">Reference proteome</keyword>
<dbReference type="InterPro" id="IPR009662">
    <property type="entry name" value="Malonate_deCO2ase_dsu"/>
</dbReference>
<comment type="subcellular location">
    <subcellularLocation>
        <location evidence="1">Cytoplasm</location>
    </subcellularLocation>
</comment>
<gene>
    <name evidence="5" type="ORF">JOD17_001854</name>
</gene>
<dbReference type="RefSeq" id="WP_042414172.1">
    <property type="nucleotide sequence ID" value="NZ_JAFBEC010000004.1"/>
</dbReference>
<evidence type="ECO:0000313" key="6">
    <source>
        <dbReference type="Proteomes" id="UP000741863"/>
    </source>
</evidence>
<comment type="caution">
    <text evidence="5">The sequence shown here is derived from an EMBL/GenBank/DDBJ whole genome shotgun (WGS) entry which is preliminary data.</text>
</comment>
<name>A0ABS2PBJ5_9BACL</name>
<dbReference type="Proteomes" id="UP000741863">
    <property type="component" value="Unassembled WGS sequence"/>
</dbReference>
<evidence type="ECO:0000256" key="3">
    <source>
        <dbReference type="ARBA" id="ARBA00022553"/>
    </source>
</evidence>
<dbReference type="EMBL" id="JAFBEC010000004">
    <property type="protein sequence ID" value="MBM7632760.1"/>
    <property type="molecule type" value="Genomic_DNA"/>
</dbReference>
<evidence type="ECO:0000256" key="1">
    <source>
        <dbReference type="ARBA" id="ARBA00004496"/>
    </source>
</evidence>
<protein>
    <recommendedName>
        <fullName evidence="4">Malonate decarboxylase acyl carrier protein</fullName>
    </recommendedName>
</protein>
<keyword evidence="2" id="KW-0963">Cytoplasm</keyword>
<dbReference type="NCBIfam" id="TIGR03130">
    <property type="entry name" value="malonate_delta"/>
    <property type="match status" value="1"/>
</dbReference>
<sequence>MEEFRYTYNTATAIPKRAHTGVVGSGDAEILMEPSDIGEVFIKTNVEGFQKTWEEVVERFMSDYDVRASIHIHDFGATPGVIGLRLKQAFEEASS</sequence>
<dbReference type="HAMAP" id="MF_00710">
    <property type="entry name" value="Malonate_deCO2ase_dsu"/>
    <property type="match status" value="1"/>
</dbReference>
<dbReference type="Pfam" id="PF06857">
    <property type="entry name" value="ACP"/>
    <property type="match status" value="1"/>
</dbReference>
<dbReference type="InterPro" id="IPR023439">
    <property type="entry name" value="Mal_deCO2ase/Cit_lyase_ACP"/>
</dbReference>
<evidence type="ECO:0000313" key="5">
    <source>
        <dbReference type="EMBL" id="MBM7632760.1"/>
    </source>
</evidence>